<accession>A0A6L5QRK5</accession>
<dbReference type="Proteomes" id="UP000481037">
    <property type="component" value="Unassembled WGS sequence"/>
</dbReference>
<sequence>GAARGEAASASASMAAQGETEAHAAKAASAGAEASASASAAASVPTGPVKQVRVLPKLKYKKEKPVEQPTDYTLPLAAGGVGLLALLGAGFFWWRKKTSGSGPLKIWQGFRKKTAPEPAAEPVAEATPESVA</sequence>
<feature type="region of interest" description="Disordered" evidence="1">
    <location>
        <begin position="112"/>
        <end position="132"/>
    </location>
</feature>
<dbReference type="InterPro" id="IPR004913">
    <property type="entry name" value="Herpes_gJ"/>
</dbReference>
<keyword evidence="2" id="KW-1133">Transmembrane helix</keyword>
<dbReference type="EMBL" id="WKJM01000034">
    <property type="protein sequence ID" value="MRX11471.1"/>
    <property type="molecule type" value="Genomic_DNA"/>
</dbReference>
<keyword evidence="4" id="KW-1185">Reference proteome</keyword>
<evidence type="ECO:0000313" key="4">
    <source>
        <dbReference type="Proteomes" id="UP000481037"/>
    </source>
</evidence>
<gene>
    <name evidence="3" type="ORF">GJ697_26965</name>
</gene>
<organism evidence="3 4">
    <name type="scientific">Duganella alba</name>
    <dbReference type="NCBI Taxonomy" id="2666081"/>
    <lineage>
        <taxon>Bacteria</taxon>
        <taxon>Pseudomonadati</taxon>
        <taxon>Pseudomonadota</taxon>
        <taxon>Betaproteobacteria</taxon>
        <taxon>Burkholderiales</taxon>
        <taxon>Oxalobacteraceae</taxon>
        <taxon>Telluria group</taxon>
        <taxon>Duganella</taxon>
    </lineage>
</organism>
<protein>
    <submittedName>
        <fullName evidence="3">Uncharacterized protein</fullName>
    </submittedName>
</protein>
<comment type="caution">
    <text evidence="3">The sequence shown here is derived from an EMBL/GenBank/DDBJ whole genome shotgun (WGS) entry which is preliminary data.</text>
</comment>
<dbReference type="AlphaFoldDB" id="A0A6L5QRK5"/>
<keyword evidence="2" id="KW-0812">Transmembrane</keyword>
<dbReference type="Pfam" id="PF03229">
    <property type="entry name" value="Alpha_GJ"/>
    <property type="match status" value="1"/>
</dbReference>
<keyword evidence="2" id="KW-0472">Membrane</keyword>
<feature type="region of interest" description="Disordered" evidence="1">
    <location>
        <begin position="1"/>
        <end position="46"/>
    </location>
</feature>
<proteinExistence type="predicted"/>
<evidence type="ECO:0000256" key="1">
    <source>
        <dbReference type="SAM" id="MobiDB-lite"/>
    </source>
</evidence>
<feature type="compositionally biased region" description="Low complexity" evidence="1">
    <location>
        <begin position="1"/>
        <end position="43"/>
    </location>
</feature>
<evidence type="ECO:0000313" key="3">
    <source>
        <dbReference type="EMBL" id="MRX11471.1"/>
    </source>
</evidence>
<feature type="non-terminal residue" evidence="3">
    <location>
        <position position="1"/>
    </location>
</feature>
<name>A0A6L5QRK5_9BURK</name>
<evidence type="ECO:0000256" key="2">
    <source>
        <dbReference type="SAM" id="Phobius"/>
    </source>
</evidence>
<feature type="transmembrane region" description="Helical" evidence="2">
    <location>
        <begin position="72"/>
        <end position="94"/>
    </location>
</feature>
<reference evidence="3 4" key="1">
    <citation type="submission" date="2019-11" db="EMBL/GenBank/DDBJ databases">
        <title>Novel species isolated from a subtropical stream in China.</title>
        <authorList>
            <person name="Lu H."/>
        </authorList>
    </citation>
    <scope>NUCLEOTIDE SEQUENCE [LARGE SCALE GENOMIC DNA]</scope>
    <source>
        <strain evidence="3 4">FT25W</strain>
    </source>
</reference>
<feature type="compositionally biased region" description="Low complexity" evidence="1">
    <location>
        <begin position="116"/>
        <end position="132"/>
    </location>
</feature>